<dbReference type="Pfam" id="PF01497">
    <property type="entry name" value="Peripla_BP_2"/>
    <property type="match status" value="1"/>
</dbReference>
<protein>
    <submittedName>
        <fullName evidence="3">Cobalamin ABC transporter substrate-binding protein</fullName>
    </submittedName>
</protein>
<comment type="caution">
    <text evidence="3">The sequence shown here is derived from an EMBL/GenBank/DDBJ whole genome shotgun (WGS) entry which is preliminary data.</text>
</comment>
<name>A0ABQ1IRC6_9PROT</name>
<dbReference type="PROSITE" id="PS50983">
    <property type="entry name" value="FE_B12_PBP"/>
    <property type="match status" value="1"/>
</dbReference>
<sequence>MIRRSPVAVAAMILAAMIPAAAPVGAAPTRIVSMNLCADELLLRLAPPGRLVSVTWLAAGPAAIDAGAAAGLTLNHGRAEEIARLRPDLVVAGRYTTATTTAMLRRAGIPVRLLDEATSLDGIRDQVTSLAATVGNPDAGVAMLARMDAMLAAARPAPDDQGGMPGVVVLRPGGGVAGAGTLQDEILTAAGLRNLAPDAPVDGDGRIGLERLLRLKPELLILDSDGDAPPALAREVLDHPAFRSRQAGITIASLPAALWVCPGPWVAEAVARLSAARRTVLTRRGADQ</sequence>
<gene>
    <name evidence="3" type="ORF">GCM10011505_34610</name>
</gene>
<accession>A0ABQ1IRC6</accession>
<dbReference type="SUPFAM" id="SSF53807">
    <property type="entry name" value="Helical backbone' metal receptor"/>
    <property type="match status" value="1"/>
</dbReference>
<feature type="domain" description="Fe/B12 periplasmic-binding" evidence="2">
    <location>
        <begin position="30"/>
        <end position="284"/>
    </location>
</feature>
<reference evidence="4" key="1">
    <citation type="journal article" date="2019" name="Int. J. Syst. Evol. Microbiol.">
        <title>The Global Catalogue of Microorganisms (GCM) 10K type strain sequencing project: providing services to taxonomists for standard genome sequencing and annotation.</title>
        <authorList>
            <consortium name="The Broad Institute Genomics Platform"/>
            <consortium name="The Broad Institute Genome Sequencing Center for Infectious Disease"/>
            <person name="Wu L."/>
            <person name="Ma J."/>
        </authorList>
    </citation>
    <scope>NUCLEOTIDE SEQUENCE [LARGE SCALE GENOMIC DNA]</scope>
    <source>
        <strain evidence="4">CGMCC 1.10188</strain>
    </source>
</reference>
<keyword evidence="1" id="KW-0732">Signal</keyword>
<dbReference type="EMBL" id="BMDZ01000045">
    <property type="protein sequence ID" value="GGB50627.1"/>
    <property type="molecule type" value="Genomic_DNA"/>
</dbReference>
<dbReference type="PANTHER" id="PTHR30535:SF34">
    <property type="entry name" value="MOLYBDATE-BINDING PROTEIN MOLA"/>
    <property type="match status" value="1"/>
</dbReference>
<dbReference type="RefSeq" id="WP_229708206.1">
    <property type="nucleotide sequence ID" value="NZ_BMDZ01000045.1"/>
</dbReference>
<evidence type="ECO:0000313" key="4">
    <source>
        <dbReference type="Proteomes" id="UP000603352"/>
    </source>
</evidence>
<evidence type="ECO:0000259" key="2">
    <source>
        <dbReference type="PROSITE" id="PS50983"/>
    </source>
</evidence>
<proteinExistence type="predicted"/>
<evidence type="ECO:0000313" key="3">
    <source>
        <dbReference type="EMBL" id="GGB50627.1"/>
    </source>
</evidence>
<feature type="signal peptide" evidence="1">
    <location>
        <begin position="1"/>
        <end position="26"/>
    </location>
</feature>
<feature type="chain" id="PRO_5047281877" evidence="1">
    <location>
        <begin position="27"/>
        <end position="288"/>
    </location>
</feature>
<dbReference type="Proteomes" id="UP000603352">
    <property type="component" value="Unassembled WGS sequence"/>
</dbReference>
<keyword evidence="4" id="KW-1185">Reference proteome</keyword>
<dbReference type="PANTHER" id="PTHR30535">
    <property type="entry name" value="VITAMIN B12-BINDING PROTEIN"/>
    <property type="match status" value="1"/>
</dbReference>
<organism evidence="3 4">
    <name type="scientific">Tistrella bauzanensis</name>
    <dbReference type="NCBI Taxonomy" id="657419"/>
    <lineage>
        <taxon>Bacteria</taxon>
        <taxon>Pseudomonadati</taxon>
        <taxon>Pseudomonadota</taxon>
        <taxon>Alphaproteobacteria</taxon>
        <taxon>Geminicoccales</taxon>
        <taxon>Geminicoccaceae</taxon>
        <taxon>Tistrella</taxon>
    </lineage>
</organism>
<dbReference type="Gene3D" id="3.40.50.1980">
    <property type="entry name" value="Nitrogenase molybdenum iron protein domain"/>
    <property type="match status" value="2"/>
</dbReference>
<evidence type="ECO:0000256" key="1">
    <source>
        <dbReference type="SAM" id="SignalP"/>
    </source>
</evidence>
<dbReference type="InterPro" id="IPR002491">
    <property type="entry name" value="ABC_transptr_periplasmic_BD"/>
</dbReference>
<dbReference type="InterPro" id="IPR050902">
    <property type="entry name" value="ABC_Transporter_SBP"/>
</dbReference>